<dbReference type="InterPro" id="IPR036901">
    <property type="entry name" value="Asp/Orn_carbamoylTrfase_sf"/>
</dbReference>
<dbReference type="Pfam" id="PF00185">
    <property type="entry name" value="OTCace"/>
    <property type="match status" value="1"/>
</dbReference>
<feature type="domain" description="Aspartate/ornithine carbamoyltransferase Asp/Orn-binding" evidence="3">
    <location>
        <begin position="76"/>
        <end position="186"/>
    </location>
</feature>
<dbReference type="SUPFAM" id="SSF53671">
    <property type="entry name" value="Aspartate/ornithine carbamoyltransferase"/>
    <property type="match status" value="1"/>
</dbReference>
<organism evidence="4 5">
    <name type="scientific">Streptomyces alboniger</name>
    <dbReference type="NCBI Taxonomy" id="132473"/>
    <lineage>
        <taxon>Bacteria</taxon>
        <taxon>Bacillati</taxon>
        <taxon>Actinomycetota</taxon>
        <taxon>Actinomycetes</taxon>
        <taxon>Kitasatosporales</taxon>
        <taxon>Streptomycetaceae</taxon>
        <taxon>Streptomyces</taxon>
        <taxon>Streptomyces aurantiacus group</taxon>
    </lineage>
</organism>
<dbReference type="PANTHER" id="PTHR45753:SF2">
    <property type="entry name" value="ORNITHINE CARBAMOYLTRANSFERASE"/>
    <property type="match status" value="1"/>
</dbReference>
<evidence type="ECO:0000256" key="1">
    <source>
        <dbReference type="ARBA" id="ARBA00022679"/>
    </source>
</evidence>
<evidence type="ECO:0000259" key="3">
    <source>
        <dbReference type="Pfam" id="PF00185"/>
    </source>
</evidence>
<sequence>MTATMPPPGTTAVLALLPDAEPLLELAAKARRSPTSVPARVTPVYTNRPSTPPWHPTRALANVLTIKEHCDKPWADICLAYVGDGQSNVANSLRIAGALLGMTVRVVAPATMSGSPDMRDQVERIRARTGGGAEESDEIDEGVRDADFVYADTWSHLGEPVESWRPRVAALAPYRVDSQVLAATKNPPRRPCRSRPVLPHRSRCSCQRPGRPAVAPLCLRAGQTVTVRPGPCGGGGCYFAAVPDSPLMDSW</sequence>
<dbReference type="Gene3D" id="3.40.50.1370">
    <property type="entry name" value="Aspartate/ornithine carbamoyltransferase"/>
    <property type="match status" value="1"/>
</dbReference>
<dbReference type="AlphaFoldDB" id="A0A5J6HCQ3"/>
<dbReference type="InterPro" id="IPR006131">
    <property type="entry name" value="Asp_carbamoyltransf_Asp/Orn-bd"/>
</dbReference>
<dbReference type="KEGG" id="salw:CP975_00760"/>
<dbReference type="GO" id="GO:0042450">
    <property type="term" value="P:L-arginine biosynthetic process via ornithine"/>
    <property type="evidence" value="ECO:0007669"/>
    <property type="project" value="TreeGrafter"/>
</dbReference>
<evidence type="ECO:0000313" key="4">
    <source>
        <dbReference type="EMBL" id="QEV16233.1"/>
    </source>
</evidence>
<dbReference type="GO" id="GO:0004585">
    <property type="term" value="F:ornithine carbamoyltransferase activity"/>
    <property type="evidence" value="ECO:0007669"/>
    <property type="project" value="TreeGrafter"/>
</dbReference>
<evidence type="ECO:0000256" key="2">
    <source>
        <dbReference type="SAM" id="MobiDB-lite"/>
    </source>
</evidence>
<accession>A0A5J6HCQ3</accession>
<feature type="region of interest" description="Disordered" evidence="2">
    <location>
        <begin position="31"/>
        <end position="50"/>
    </location>
</feature>
<protein>
    <recommendedName>
        <fullName evidence="3">Aspartate/ornithine carbamoyltransferase Asp/Orn-binding domain-containing protein</fullName>
    </recommendedName>
</protein>
<proteinExistence type="predicted"/>
<keyword evidence="5" id="KW-1185">Reference proteome</keyword>
<evidence type="ECO:0000313" key="5">
    <source>
        <dbReference type="Proteomes" id="UP000326553"/>
    </source>
</evidence>
<dbReference type="GO" id="GO:0019240">
    <property type="term" value="P:citrulline biosynthetic process"/>
    <property type="evidence" value="ECO:0007669"/>
    <property type="project" value="TreeGrafter"/>
</dbReference>
<dbReference type="EMBL" id="CP023695">
    <property type="protein sequence ID" value="QEV16233.1"/>
    <property type="molecule type" value="Genomic_DNA"/>
</dbReference>
<dbReference type="PANTHER" id="PTHR45753">
    <property type="entry name" value="ORNITHINE CARBAMOYLTRANSFERASE, MITOCHONDRIAL"/>
    <property type="match status" value="1"/>
</dbReference>
<dbReference type="Proteomes" id="UP000326553">
    <property type="component" value="Chromosome"/>
</dbReference>
<gene>
    <name evidence="4" type="ORF">CP975_00760</name>
</gene>
<keyword evidence="1" id="KW-0808">Transferase</keyword>
<reference evidence="4 5" key="1">
    <citation type="submission" date="2017-09" db="EMBL/GenBank/DDBJ databases">
        <authorList>
            <person name="Lee N."/>
            <person name="Cho B.-K."/>
        </authorList>
    </citation>
    <scope>NUCLEOTIDE SEQUENCE [LARGE SCALE GENOMIC DNA]</scope>
    <source>
        <strain evidence="4 5">ATCC 12461</strain>
    </source>
</reference>
<dbReference type="GO" id="GO:0016597">
    <property type="term" value="F:amino acid binding"/>
    <property type="evidence" value="ECO:0007669"/>
    <property type="project" value="InterPro"/>
</dbReference>
<name>A0A5J6HCQ3_STRAD</name>